<dbReference type="GO" id="GO:0043952">
    <property type="term" value="P:protein transport by the Sec complex"/>
    <property type="evidence" value="ECO:0007669"/>
    <property type="project" value="TreeGrafter"/>
</dbReference>
<evidence type="ECO:0000313" key="18">
    <source>
        <dbReference type="EMBL" id="CAT05261.1"/>
    </source>
</evidence>
<dbReference type="EC" id="7.4.2.8" evidence="12"/>
<dbReference type="PRINTS" id="PR00906">
    <property type="entry name" value="SECA"/>
</dbReference>
<comment type="similarity">
    <text evidence="2 12 13">Belongs to the SecA family.</text>
</comment>
<dbReference type="InterPro" id="IPR011130">
    <property type="entry name" value="SecA_preprotein_X-link_dom"/>
</dbReference>
<dbReference type="Pfam" id="PF01043">
    <property type="entry name" value="SecA_PP_bind"/>
    <property type="match status" value="1"/>
</dbReference>
<dbReference type="SUPFAM" id="SSF81886">
    <property type="entry name" value="Helical scaffold and wing domains of SecA"/>
    <property type="match status" value="1"/>
</dbReference>
<keyword evidence="3 12" id="KW-0813">Transport</keyword>
<sequence>MKSATNFFTMSSEMRLAYRLLKQINNKRAYYAAMSDDQLANQTYELKLRLSRGEKHEDIRVDAFAVAREATKRVLNKYPYDVQILGGLILDMGSVAEMKTGEGKTIAAIAPVYLNALKGEGVIVSTVNEYLAERDAADNGKVFNFLGLSVGVNRAGMDSRTKKIMYSADITYSIHSELGFDYLRDNMVFNKEEKVQRSLNFCLLDEIDSILIDEAKTPLIISGGQQLNPGDYYSANQFVQTLVDDDFYVDEETKGIKLNDQGIDKANAFFKTKNLYEIGNSELVHRIQNALRANKVMKKDVEYIVLDDKIELVDQFTGRIMQGRSYSEGLQQALQAKENLEIEPETKTLATITYQNFFRLFKKLSGMTGTAKTEEQEFIDVYNMRVNVIPTNKPIARLDDSDLIFGTLHAKNQAIIAEVERVHKKGQPILIGTSQVADSETLSDMLRERGLSHTVLNAKQNEYEAEIISKAGVKNAITIATNMAGRGTDIKLDSEVIDLGGLYILGTDKAESRRIDNQLRGRSGRQGDIGYSRFYISIEDPLLRRFSNFEQIQQVYGSDKSLEPIKGKFIKKTLINAQKKIEGFNFDMRKSVLSYDDVIRQQRDLIYTQRNILLESDNFDHYIKRMIIRTVDIILGFDFISLPNQEIHYTNLVNYLNDNLSRITHYDFSELKLYNYPYDEVAKVIIEQLETIYFEQLQPQLKENLGETYYENERYIILSSLDHYWQSHIDTIDKLRSSANLVQYSQKNPYQIFIEESTKKFNILISESANQAIVSLFNNENARKIVYNEYTLSNGQILSFAEDTPIELIEQIIKNNEERIEHEKQLAIYNSDEFIYKQLEDLNIKLVQDDLESDFQIFALSSGKQIQIKRSFSLTDKRTILVSMNEDELKNQLENDNQNSSLDSQQLSSELSQPEDLSNQNSFTEKSVYEIEQENLANFANPNFSEVNENNLQAPVEQNFDDEIETFFNQNEKEKQQNSYKNIDNLSDLDNRDIF</sequence>
<feature type="binding site" evidence="12">
    <location>
        <begin position="101"/>
        <end position="105"/>
    </location>
    <ligand>
        <name>ATP</name>
        <dbReference type="ChEBI" id="CHEBI:30616"/>
    </ligand>
</feature>
<keyword evidence="10 12" id="KW-0811">Translocation</keyword>
<evidence type="ECO:0000256" key="1">
    <source>
        <dbReference type="ARBA" id="ARBA00004170"/>
    </source>
</evidence>
<evidence type="ECO:0000313" key="19">
    <source>
        <dbReference type="Proteomes" id="UP000001491"/>
    </source>
</evidence>
<feature type="region of interest" description="Disordered" evidence="14">
    <location>
        <begin position="895"/>
        <end position="920"/>
    </location>
</feature>
<dbReference type="Proteomes" id="UP000001491">
    <property type="component" value="Chromosome"/>
</dbReference>
<keyword evidence="11 12" id="KW-0472">Membrane</keyword>
<dbReference type="Pfam" id="PF21090">
    <property type="entry name" value="P-loop_SecA"/>
    <property type="match status" value="1"/>
</dbReference>
<evidence type="ECO:0000256" key="3">
    <source>
        <dbReference type="ARBA" id="ARBA00022448"/>
    </source>
</evidence>
<evidence type="ECO:0000256" key="7">
    <source>
        <dbReference type="ARBA" id="ARBA00022840"/>
    </source>
</evidence>
<keyword evidence="7 12" id="KW-0067">ATP-binding</keyword>
<name>C5J6Z8_MESCH</name>
<keyword evidence="19" id="KW-1185">Reference proteome</keyword>
<dbReference type="Gene3D" id="3.90.1440.10">
    <property type="entry name" value="SecA, preprotein cross-linking domain"/>
    <property type="match status" value="1"/>
</dbReference>
<dbReference type="GO" id="GO:0008564">
    <property type="term" value="F:protein-exporting ATPase activity"/>
    <property type="evidence" value="ECO:0007669"/>
    <property type="project" value="UniProtKB-EC"/>
</dbReference>
<feature type="binding site" evidence="12">
    <location>
        <position position="83"/>
    </location>
    <ligand>
        <name>ATP</name>
        <dbReference type="ChEBI" id="CHEBI:30616"/>
    </ligand>
</feature>
<dbReference type="InterPro" id="IPR011115">
    <property type="entry name" value="SecA_DEAD"/>
</dbReference>
<evidence type="ECO:0000259" key="16">
    <source>
        <dbReference type="PROSITE" id="PS51194"/>
    </source>
</evidence>
<organism evidence="18 19">
    <name type="scientific">Mesomycoplasma conjunctivae (strain ATCC 25834 / NCTC 10147 / HRC/581)</name>
    <name type="common">Mycoplasma conjunctivae</name>
    <dbReference type="NCBI Taxonomy" id="572263"/>
    <lineage>
        <taxon>Bacteria</taxon>
        <taxon>Bacillati</taxon>
        <taxon>Mycoplasmatota</taxon>
        <taxon>Mycoplasmoidales</taxon>
        <taxon>Metamycoplasmataceae</taxon>
        <taxon>Mesomycoplasma</taxon>
    </lineage>
</organism>
<dbReference type="GO" id="GO:0005524">
    <property type="term" value="F:ATP binding"/>
    <property type="evidence" value="ECO:0007669"/>
    <property type="project" value="UniProtKB-UniRule"/>
</dbReference>
<comment type="catalytic activity">
    <reaction evidence="12">
        <text>ATP + H2O + cellular proteinSide 1 = ADP + phosphate + cellular proteinSide 2.</text>
        <dbReference type="EC" id="7.4.2.8"/>
    </reaction>
</comment>
<comment type="subcellular location">
    <subcellularLocation>
        <location evidence="12">Cell membrane</location>
        <topology evidence="12">Peripheral membrane protein</topology>
        <orientation evidence="12">Cytoplasmic side</orientation>
    </subcellularLocation>
    <subcellularLocation>
        <location evidence="12">Cytoplasm</location>
    </subcellularLocation>
    <subcellularLocation>
        <location evidence="1">Membrane</location>
        <topology evidence="1">Peripheral membrane protein</topology>
    </subcellularLocation>
    <text evidence="12">Distribution is 50-50.</text>
</comment>
<dbReference type="GO" id="GO:0005886">
    <property type="term" value="C:plasma membrane"/>
    <property type="evidence" value="ECO:0007669"/>
    <property type="project" value="UniProtKB-SubCell"/>
</dbReference>
<protein>
    <recommendedName>
        <fullName evidence="12 13">Protein translocase subunit SecA</fullName>
        <ecNumber evidence="12">7.4.2.8</ecNumber>
    </recommendedName>
</protein>
<feature type="domain" description="Helicase C-terminal" evidence="16">
    <location>
        <begin position="414"/>
        <end position="570"/>
    </location>
</feature>
<evidence type="ECO:0000256" key="8">
    <source>
        <dbReference type="ARBA" id="ARBA00022927"/>
    </source>
</evidence>
<evidence type="ECO:0000256" key="6">
    <source>
        <dbReference type="ARBA" id="ARBA00022741"/>
    </source>
</evidence>
<evidence type="ECO:0000259" key="15">
    <source>
        <dbReference type="PROSITE" id="PS51192"/>
    </source>
</evidence>
<evidence type="ECO:0000256" key="14">
    <source>
        <dbReference type="SAM" id="MobiDB-lite"/>
    </source>
</evidence>
<dbReference type="SMART" id="SM00958">
    <property type="entry name" value="SecA_PP_bind"/>
    <property type="match status" value="1"/>
</dbReference>
<dbReference type="PROSITE" id="PS51196">
    <property type="entry name" value="SECA_MOTOR_DEAD"/>
    <property type="match status" value="1"/>
</dbReference>
<evidence type="ECO:0000256" key="13">
    <source>
        <dbReference type="RuleBase" id="RU003874"/>
    </source>
</evidence>
<dbReference type="Pfam" id="PF07516">
    <property type="entry name" value="SecA_SW"/>
    <property type="match status" value="1"/>
</dbReference>
<dbReference type="GO" id="GO:0006605">
    <property type="term" value="P:protein targeting"/>
    <property type="evidence" value="ECO:0007669"/>
    <property type="project" value="UniProtKB-UniRule"/>
</dbReference>
<dbReference type="PROSITE" id="PS51192">
    <property type="entry name" value="HELICASE_ATP_BIND_1"/>
    <property type="match status" value="1"/>
</dbReference>
<dbReference type="GO" id="GO:0065002">
    <property type="term" value="P:intracellular protein transmembrane transport"/>
    <property type="evidence" value="ECO:0007669"/>
    <property type="project" value="UniProtKB-UniRule"/>
</dbReference>
<dbReference type="HAMAP" id="MF_01382">
    <property type="entry name" value="SecA"/>
    <property type="match status" value="1"/>
</dbReference>
<dbReference type="KEGG" id="mco:MCJ_005620"/>
<dbReference type="CDD" id="cd18803">
    <property type="entry name" value="SF2_C_secA"/>
    <property type="match status" value="1"/>
</dbReference>
<keyword evidence="6 12" id="KW-0547">Nucleotide-binding</keyword>
<dbReference type="NCBIfam" id="TIGR00963">
    <property type="entry name" value="secA"/>
    <property type="match status" value="1"/>
</dbReference>
<dbReference type="Gene3D" id="3.40.50.300">
    <property type="entry name" value="P-loop containing nucleotide triphosphate hydrolases"/>
    <property type="match status" value="3"/>
</dbReference>
<dbReference type="Pfam" id="PF07517">
    <property type="entry name" value="SecA_DEAD"/>
    <property type="match status" value="1"/>
</dbReference>
<keyword evidence="9 12" id="KW-1278">Translocase</keyword>
<dbReference type="InterPro" id="IPR011116">
    <property type="entry name" value="SecA_Wing/Scaffold"/>
</dbReference>
<evidence type="ECO:0000256" key="9">
    <source>
        <dbReference type="ARBA" id="ARBA00022967"/>
    </source>
</evidence>
<dbReference type="InterPro" id="IPR000185">
    <property type="entry name" value="SecA"/>
</dbReference>
<dbReference type="InterPro" id="IPR044722">
    <property type="entry name" value="SecA_SF2_C"/>
</dbReference>
<comment type="subunit">
    <text evidence="12">Monomer and homodimer. Part of the essential Sec protein translocation apparatus which comprises SecA, SecYEG and auxiliary proteins SecDF. Other proteins may also be involved.</text>
</comment>
<dbReference type="GO" id="GO:0017038">
    <property type="term" value="P:protein import"/>
    <property type="evidence" value="ECO:0007669"/>
    <property type="project" value="InterPro"/>
</dbReference>
<dbReference type="GO" id="GO:0031522">
    <property type="term" value="C:cell envelope Sec protein transport complex"/>
    <property type="evidence" value="ECO:0007669"/>
    <property type="project" value="TreeGrafter"/>
</dbReference>
<feature type="compositionally biased region" description="Low complexity" evidence="14">
    <location>
        <begin position="895"/>
        <end position="918"/>
    </location>
</feature>
<keyword evidence="4 12" id="KW-1003">Cell membrane</keyword>
<dbReference type="SUPFAM" id="SSF52540">
    <property type="entry name" value="P-loop containing nucleoside triphosphate hydrolases"/>
    <property type="match status" value="2"/>
</dbReference>
<dbReference type="SUPFAM" id="SSF81767">
    <property type="entry name" value="Pre-protein crosslinking domain of SecA"/>
    <property type="match status" value="1"/>
</dbReference>
<comment type="function">
    <text evidence="12">Part of the Sec protein translocase complex. Interacts with the SecYEG preprotein conducting channel. Has a central role in coupling the hydrolysis of ATP to the transfer of proteins into and across the cell membrane, serving as an ATP-driven molecular motor driving the stepwise translocation of polypeptide chains across the membrane.</text>
</comment>
<dbReference type="NCBIfam" id="NF006630">
    <property type="entry name" value="PRK09200.1"/>
    <property type="match status" value="1"/>
</dbReference>
<evidence type="ECO:0000256" key="12">
    <source>
        <dbReference type="HAMAP-Rule" id="MF_01382"/>
    </source>
</evidence>
<reference evidence="19" key="1">
    <citation type="journal article" date="2009" name="BMC Bioinformatics">
        <title>The Mycoplasma conjunctivae genome sequencing, annotation and analysis.</title>
        <authorList>
            <person name="Calderon-Copete S.P."/>
            <person name="Wigger G."/>
            <person name="Wunderlin C."/>
            <person name="Schmidheini T."/>
            <person name="Frey J."/>
            <person name="Quail M.A."/>
            <person name="Falquet L."/>
        </authorList>
    </citation>
    <scope>NUCLEOTIDE SEQUENCE [LARGE SCALE GENOMIC DNA]</scope>
    <source>
        <strain evidence="19">ATCC 25834 / NCTC 10147 / HRC/581</strain>
    </source>
</reference>
<dbReference type="InterPro" id="IPR036266">
    <property type="entry name" value="SecA_Wing/Scaffold_sf"/>
</dbReference>
<dbReference type="HOGENOM" id="CLU_005314_3_1_14"/>
<proteinExistence type="inferred from homology"/>
<accession>C5J6Z8</accession>
<evidence type="ECO:0000256" key="10">
    <source>
        <dbReference type="ARBA" id="ARBA00023010"/>
    </source>
</evidence>
<evidence type="ECO:0000256" key="4">
    <source>
        <dbReference type="ARBA" id="ARBA00022475"/>
    </source>
</evidence>
<dbReference type="AlphaFoldDB" id="C5J6Z8"/>
<dbReference type="GO" id="GO:0005829">
    <property type="term" value="C:cytosol"/>
    <property type="evidence" value="ECO:0007669"/>
    <property type="project" value="TreeGrafter"/>
</dbReference>
<dbReference type="PROSITE" id="PS01312">
    <property type="entry name" value="SECA"/>
    <property type="match status" value="1"/>
</dbReference>
<dbReference type="InterPro" id="IPR020937">
    <property type="entry name" value="SecA_CS"/>
</dbReference>
<evidence type="ECO:0000256" key="5">
    <source>
        <dbReference type="ARBA" id="ARBA00022490"/>
    </source>
</evidence>
<dbReference type="Gene3D" id="1.10.3060.10">
    <property type="entry name" value="Helical scaffold and wing domains of SecA"/>
    <property type="match status" value="1"/>
</dbReference>
<evidence type="ECO:0000256" key="11">
    <source>
        <dbReference type="ARBA" id="ARBA00023136"/>
    </source>
</evidence>
<dbReference type="InterPro" id="IPR014001">
    <property type="entry name" value="Helicase_ATP-bd"/>
</dbReference>
<dbReference type="SMART" id="SM00957">
    <property type="entry name" value="SecA_DEAD"/>
    <property type="match status" value="1"/>
</dbReference>
<dbReference type="CDD" id="cd17928">
    <property type="entry name" value="DEXDc_SecA"/>
    <property type="match status" value="1"/>
</dbReference>
<dbReference type="EMBL" id="FM864216">
    <property type="protein sequence ID" value="CAT05261.1"/>
    <property type="molecule type" value="Genomic_DNA"/>
</dbReference>
<dbReference type="PANTHER" id="PTHR30612">
    <property type="entry name" value="SECA INNER MEMBRANE COMPONENT OF SEC PROTEIN SECRETION SYSTEM"/>
    <property type="match status" value="1"/>
</dbReference>
<dbReference type="InterPro" id="IPR027417">
    <property type="entry name" value="P-loop_NTPase"/>
</dbReference>
<dbReference type="FunFam" id="3.40.50.300:FF:000429">
    <property type="entry name" value="Preprotein translocase subunit SecA"/>
    <property type="match status" value="1"/>
</dbReference>
<evidence type="ECO:0000256" key="2">
    <source>
        <dbReference type="ARBA" id="ARBA00007650"/>
    </source>
</evidence>
<dbReference type="eggNOG" id="COG0653">
    <property type="taxonomic scope" value="Bacteria"/>
</dbReference>
<keyword evidence="8 12" id="KW-0653">Protein transport</keyword>
<evidence type="ECO:0000259" key="17">
    <source>
        <dbReference type="PROSITE" id="PS51196"/>
    </source>
</evidence>
<gene>
    <name evidence="12 18" type="primary">secA</name>
    <name evidence="18" type="ordered locus">MCJ_005620</name>
</gene>
<dbReference type="PROSITE" id="PS51194">
    <property type="entry name" value="HELICASE_CTER"/>
    <property type="match status" value="1"/>
</dbReference>
<feature type="binding site" evidence="12">
    <location>
        <position position="489"/>
    </location>
    <ligand>
        <name>ATP</name>
        <dbReference type="ChEBI" id="CHEBI:30616"/>
    </ligand>
</feature>
<feature type="domain" description="Helicase ATP-binding" evidence="15">
    <location>
        <begin position="85"/>
        <end position="243"/>
    </location>
</feature>
<dbReference type="InterPro" id="IPR036670">
    <property type="entry name" value="SecA_X-link_sf"/>
</dbReference>
<dbReference type="PANTHER" id="PTHR30612:SF0">
    <property type="entry name" value="CHLOROPLAST PROTEIN-TRANSPORTING ATPASE"/>
    <property type="match status" value="1"/>
</dbReference>
<feature type="domain" description="SecA family profile" evidence="17">
    <location>
        <begin position="1"/>
        <end position="577"/>
    </location>
</feature>
<keyword evidence="5 12" id="KW-0963">Cytoplasm</keyword>
<dbReference type="InterPro" id="IPR014018">
    <property type="entry name" value="SecA_motor_DEAD"/>
</dbReference>
<dbReference type="InterPro" id="IPR001650">
    <property type="entry name" value="Helicase_C-like"/>
</dbReference>